<dbReference type="STRING" id="1353537.TP2_17080"/>
<organism evidence="2 3">
    <name type="scientific">Thioclava pacifica DSM 10166</name>
    <dbReference type="NCBI Taxonomy" id="1353537"/>
    <lineage>
        <taxon>Bacteria</taxon>
        <taxon>Pseudomonadati</taxon>
        <taxon>Pseudomonadota</taxon>
        <taxon>Alphaproteobacteria</taxon>
        <taxon>Rhodobacterales</taxon>
        <taxon>Paracoccaceae</taxon>
        <taxon>Thioclava</taxon>
    </lineage>
</organism>
<reference evidence="2 3" key="1">
    <citation type="submission" date="2013-07" db="EMBL/GenBank/DDBJ databases">
        <title>Thioclava pacifica DSM 10166 Genome Sequencing.</title>
        <authorList>
            <person name="Lai Q."/>
            <person name="Shao Z."/>
        </authorList>
    </citation>
    <scope>NUCLEOTIDE SEQUENCE [LARGE SCALE GENOMIC DNA]</scope>
    <source>
        <strain evidence="2 3">DSM 10166</strain>
    </source>
</reference>
<dbReference type="Proteomes" id="UP000027432">
    <property type="component" value="Unassembled WGS sequence"/>
</dbReference>
<dbReference type="eggNOG" id="ENOG5032Q4J">
    <property type="taxonomic scope" value="Bacteria"/>
</dbReference>
<dbReference type="EMBL" id="AUND01000007">
    <property type="protein sequence ID" value="KEO54828.1"/>
    <property type="molecule type" value="Genomic_DNA"/>
</dbReference>
<evidence type="ECO:0000313" key="2">
    <source>
        <dbReference type="EMBL" id="KEO54828.1"/>
    </source>
</evidence>
<dbReference type="Pfam" id="PF01890">
    <property type="entry name" value="CbiG_C"/>
    <property type="match status" value="1"/>
</dbReference>
<dbReference type="GO" id="GO:0009236">
    <property type="term" value="P:cobalamin biosynthetic process"/>
    <property type="evidence" value="ECO:0007669"/>
    <property type="project" value="InterPro"/>
</dbReference>
<dbReference type="AlphaFoldDB" id="A0A074JGW7"/>
<accession>A0A074JGW7</accession>
<comment type="caution">
    <text evidence="2">The sequence shown here is derived from an EMBL/GenBank/DDBJ whole genome shotgun (WGS) entry which is preliminary data.</text>
</comment>
<evidence type="ECO:0000259" key="1">
    <source>
        <dbReference type="Pfam" id="PF01890"/>
    </source>
</evidence>
<dbReference type="RefSeq" id="WP_038074545.1">
    <property type="nucleotide sequence ID" value="NZ_AUND01000007.1"/>
</dbReference>
<protein>
    <recommendedName>
        <fullName evidence="1">CobE/GbiG C-terminal domain-containing protein</fullName>
    </recommendedName>
</protein>
<name>A0A074JGW7_9RHOB</name>
<sequence>MKVAGIGFQSGTHSRVLREALGAIGAVERIATVAPKAGALAVALGKEVEGVEVAGVATPTQSRASLAAHGTGSVAEAAALVAAGHGARLVLTRQIIGGVTIAVAEGDEG</sequence>
<dbReference type="InterPro" id="IPR036518">
    <property type="entry name" value="CobE/GbiG_C_sf"/>
</dbReference>
<dbReference type="InterPro" id="IPR002750">
    <property type="entry name" value="CobE/GbiG_C"/>
</dbReference>
<dbReference type="Gene3D" id="3.30.420.180">
    <property type="entry name" value="CobE/GbiG C-terminal domain"/>
    <property type="match status" value="1"/>
</dbReference>
<gene>
    <name evidence="2" type="ORF">TP2_17080</name>
</gene>
<feature type="domain" description="CobE/GbiG C-terminal" evidence="1">
    <location>
        <begin position="3"/>
        <end position="104"/>
    </location>
</feature>
<dbReference type="SUPFAM" id="SSF159664">
    <property type="entry name" value="CobE/GbiG C-terminal domain-like"/>
    <property type="match status" value="1"/>
</dbReference>
<proteinExistence type="predicted"/>
<evidence type="ECO:0000313" key="3">
    <source>
        <dbReference type="Proteomes" id="UP000027432"/>
    </source>
</evidence>
<keyword evidence="3" id="KW-1185">Reference proteome</keyword>